<feature type="domain" description="HTH cro/C1-type" evidence="2">
    <location>
        <begin position="5"/>
        <end position="60"/>
    </location>
</feature>
<evidence type="ECO:0000313" key="3">
    <source>
        <dbReference type="EMBL" id="QEK12618.1"/>
    </source>
</evidence>
<dbReference type="CDD" id="cd00093">
    <property type="entry name" value="HTH_XRE"/>
    <property type="match status" value="1"/>
</dbReference>
<keyword evidence="1" id="KW-0238">DNA-binding</keyword>
<protein>
    <submittedName>
        <fullName evidence="3">Helix-turn-helix transcriptional regulator</fullName>
    </submittedName>
</protein>
<name>A0A5C0SHB6_CRATE</name>
<evidence type="ECO:0000256" key="1">
    <source>
        <dbReference type="ARBA" id="ARBA00023125"/>
    </source>
</evidence>
<dbReference type="Proteomes" id="UP000324646">
    <property type="component" value="Chromosome"/>
</dbReference>
<dbReference type="Gene3D" id="1.10.260.40">
    <property type="entry name" value="lambda repressor-like DNA-binding domains"/>
    <property type="match status" value="1"/>
</dbReference>
<dbReference type="InterPro" id="IPR050807">
    <property type="entry name" value="TransReg_Diox_bact_type"/>
</dbReference>
<dbReference type="Pfam" id="PF01381">
    <property type="entry name" value="HTH_3"/>
    <property type="match status" value="1"/>
</dbReference>
<dbReference type="PANTHER" id="PTHR46797">
    <property type="entry name" value="HTH-TYPE TRANSCRIPTIONAL REGULATOR"/>
    <property type="match status" value="1"/>
</dbReference>
<accession>A0A5C0SHB6</accession>
<dbReference type="InterPro" id="IPR010982">
    <property type="entry name" value="Lambda_DNA-bd_dom_sf"/>
</dbReference>
<dbReference type="PROSITE" id="PS50943">
    <property type="entry name" value="HTH_CROC1"/>
    <property type="match status" value="1"/>
</dbReference>
<dbReference type="AlphaFoldDB" id="A0A5C0SHB6"/>
<dbReference type="GO" id="GO:0005829">
    <property type="term" value="C:cytosol"/>
    <property type="evidence" value="ECO:0007669"/>
    <property type="project" value="TreeGrafter"/>
</dbReference>
<dbReference type="OrthoDB" id="9814553at2"/>
<dbReference type="InterPro" id="IPR001387">
    <property type="entry name" value="Cro/C1-type_HTH"/>
</dbReference>
<sequence length="65" mass="7310">MKLCIKEVREEVGIRITELARRSGVSQSYLSELEAGKKKNVSMTILCRLAKALDVHVSVLFNCDE</sequence>
<organism evidence="3 4">
    <name type="scientific">Crassaminicella thermophila</name>
    <dbReference type="NCBI Taxonomy" id="2599308"/>
    <lineage>
        <taxon>Bacteria</taxon>
        <taxon>Bacillati</taxon>
        <taxon>Bacillota</taxon>
        <taxon>Clostridia</taxon>
        <taxon>Eubacteriales</taxon>
        <taxon>Clostridiaceae</taxon>
        <taxon>Crassaminicella</taxon>
    </lineage>
</organism>
<dbReference type="SMART" id="SM00530">
    <property type="entry name" value="HTH_XRE"/>
    <property type="match status" value="1"/>
</dbReference>
<dbReference type="GO" id="GO:0003700">
    <property type="term" value="F:DNA-binding transcription factor activity"/>
    <property type="evidence" value="ECO:0007669"/>
    <property type="project" value="TreeGrafter"/>
</dbReference>
<evidence type="ECO:0000259" key="2">
    <source>
        <dbReference type="PROSITE" id="PS50943"/>
    </source>
</evidence>
<dbReference type="RefSeq" id="WP_148809769.1">
    <property type="nucleotide sequence ID" value="NZ_CP042243.1"/>
</dbReference>
<reference evidence="3 4" key="1">
    <citation type="submission" date="2019-07" db="EMBL/GenBank/DDBJ databases">
        <title>Complete genome of Crassaminicella thermophila SY095.</title>
        <authorList>
            <person name="Li X."/>
        </authorList>
    </citation>
    <scope>NUCLEOTIDE SEQUENCE [LARGE SCALE GENOMIC DNA]</scope>
    <source>
        <strain evidence="3 4">SY095</strain>
    </source>
</reference>
<proteinExistence type="predicted"/>
<dbReference type="SUPFAM" id="SSF47413">
    <property type="entry name" value="lambda repressor-like DNA-binding domains"/>
    <property type="match status" value="1"/>
</dbReference>
<gene>
    <name evidence="3" type="ORF">FQB35_09925</name>
</gene>
<dbReference type="PANTHER" id="PTHR46797:SF1">
    <property type="entry name" value="METHYLPHOSPHONATE SYNTHASE"/>
    <property type="match status" value="1"/>
</dbReference>
<keyword evidence="4" id="KW-1185">Reference proteome</keyword>
<dbReference type="EMBL" id="CP042243">
    <property type="protein sequence ID" value="QEK12618.1"/>
    <property type="molecule type" value="Genomic_DNA"/>
</dbReference>
<evidence type="ECO:0000313" key="4">
    <source>
        <dbReference type="Proteomes" id="UP000324646"/>
    </source>
</evidence>
<dbReference type="GO" id="GO:0003677">
    <property type="term" value="F:DNA binding"/>
    <property type="evidence" value="ECO:0007669"/>
    <property type="project" value="UniProtKB-KW"/>
</dbReference>
<dbReference type="KEGG" id="crs:FQB35_09925"/>